<evidence type="ECO:0000256" key="5">
    <source>
        <dbReference type="SAM" id="MobiDB-lite"/>
    </source>
</evidence>
<dbReference type="GO" id="GO:0003676">
    <property type="term" value="F:nucleic acid binding"/>
    <property type="evidence" value="ECO:0007669"/>
    <property type="project" value="InterPro"/>
</dbReference>
<organism evidence="7 8">
    <name type="scientific">Cyphellophora attinorum</name>
    <dbReference type="NCBI Taxonomy" id="1664694"/>
    <lineage>
        <taxon>Eukaryota</taxon>
        <taxon>Fungi</taxon>
        <taxon>Dikarya</taxon>
        <taxon>Ascomycota</taxon>
        <taxon>Pezizomycotina</taxon>
        <taxon>Eurotiomycetes</taxon>
        <taxon>Chaetothyriomycetidae</taxon>
        <taxon>Chaetothyriales</taxon>
        <taxon>Cyphellophoraceae</taxon>
        <taxon>Cyphellophora</taxon>
    </lineage>
</organism>
<dbReference type="InterPro" id="IPR022894">
    <property type="entry name" value="Oligoribonuclease"/>
</dbReference>
<reference evidence="7 8" key="1">
    <citation type="submission" date="2015-06" db="EMBL/GenBank/DDBJ databases">
        <title>Draft genome of the ant-associated black yeast Phialophora attae CBS 131958.</title>
        <authorList>
            <person name="Moreno L.F."/>
            <person name="Stielow B.J."/>
            <person name="de Hoog S."/>
            <person name="Vicente V.A."/>
            <person name="Weiss V.A."/>
            <person name="de Vries M."/>
            <person name="Cruz L.M."/>
            <person name="Souza E.M."/>
        </authorList>
    </citation>
    <scope>NUCLEOTIDE SEQUENCE [LARGE SCALE GENOMIC DNA]</scope>
    <source>
        <strain evidence="7 8">CBS 131958</strain>
    </source>
</reference>
<dbReference type="SMART" id="SM00479">
    <property type="entry name" value="EXOIII"/>
    <property type="match status" value="1"/>
</dbReference>
<feature type="region of interest" description="Disordered" evidence="5">
    <location>
        <begin position="230"/>
        <end position="251"/>
    </location>
</feature>
<dbReference type="InterPro" id="IPR036397">
    <property type="entry name" value="RNaseH_sf"/>
</dbReference>
<keyword evidence="3" id="KW-0378">Hydrolase</keyword>
<comment type="caution">
    <text evidence="7">The sequence shown here is derived from an EMBL/GenBank/DDBJ whole genome shotgun (WGS) entry which is preliminary data.</text>
</comment>
<evidence type="ECO:0000256" key="1">
    <source>
        <dbReference type="ARBA" id="ARBA00009921"/>
    </source>
</evidence>
<protein>
    <submittedName>
        <fullName evidence="7">Oligoribonuclease, mitochondrial</fullName>
    </submittedName>
</protein>
<dbReference type="OrthoDB" id="270189at2759"/>
<dbReference type="GeneID" id="28732474"/>
<keyword evidence="2" id="KW-0540">Nuclease</keyword>
<feature type="compositionally biased region" description="Polar residues" evidence="5">
    <location>
        <begin position="313"/>
        <end position="326"/>
    </location>
</feature>
<dbReference type="AlphaFoldDB" id="A0A0N1HLM1"/>
<dbReference type="Pfam" id="PF00929">
    <property type="entry name" value="RNase_T"/>
    <property type="match status" value="1"/>
</dbReference>
<dbReference type="InterPro" id="IPR013520">
    <property type="entry name" value="Ribonucl_H"/>
</dbReference>
<dbReference type="NCBIfam" id="NF003765">
    <property type="entry name" value="PRK05359.1"/>
    <property type="match status" value="1"/>
</dbReference>
<evidence type="ECO:0000313" key="8">
    <source>
        <dbReference type="Proteomes" id="UP000038010"/>
    </source>
</evidence>
<dbReference type="PANTHER" id="PTHR11046">
    <property type="entry name" value="OLIGORIBONUCLEASE, MITOCHONDRIAL"/>
    <property type="match status" value="1"/>
</dbReference>
<dbReference type="SUPFAM" id="SSF53098">
    <property type="entry name" value="Ribonuclease H-like"/>
    <property type="match status" value="1"/>
</dbReference>
<sequence>MSVTRSKDPLVWIDCEVCLNYGPSPSATTMYSFLPAILGPVTYPTTTNKYSCKQMTGLDATKDTIMSIACFVTDAQLNVLDENGYETVVHHSSQQLSTMGEWCTRTHTASGLVDQCVMSTTDAQAAATKTLRYIKQLVPQPGRALLAGNSIHADKMFLMHEPWKQILDHLHYRLLDVSAIKEAARRWAPDEVLENVPKKQLKHEAKADILESIEEARYYRNLFGGIRQSSSSPPHLVGSQNSTSTLDSAYGANNGTPASFLRKDSYGNTITQEAEQVEATLKAKRKAGEMEMQYPLVDGSRRPNGRGLRTISGGLQASNSIESVGSDQEGFRTDVP</sequence>
<dbReference type="VEuPathDB" id="FungiDB:AB675_11722"/>
<proteinExistence type="inferred from homology"/>
<feature type="domain" description="Exonuclease" evidence="6">
    <location>
        <begin position="55"/>
        <end position="225"/>
    </location>
</feature>
<comment type="similarity">
    <text evidence="1">Belongs to the oligoribonuclease family.</text>
</comment>
<dbReference type="RefSeq" id="XP_017995423.1">
    <property type="nucleotide sequence ID" value="XM_018140593.1"/>
</dbReference>
<accession>A0A0N1HLM1</accession>
<dbReference type="InterPro" id="IPR012337">
    <property type="entry name" value="RNaseH-like_sf"/>
</dbReference>
<dbReference type="Proteomes" id="UP000038010">
    <property type="component" value="Unassembled WGS sequence"/>
</dbReference>
<dbReference type="Gene3D" id="3.30.420.10">
    <property type="entry name" value="Ribonuclease H-like superfamily/Ribonuclease H"/>
    <property type="match status" value="1"/>
</dbReference>
<feature type="region of interest" description="Disordered" evidence="5">
    <location>
        <begin position="292"/>
        <end position="336"/>
    </location>
</feature>
<keyword evidence="4" id="KW-0269">Exonuclease</keyword>
<evidence type="ECO:0000256" key="2">
    <source>
        <dbReference type="ARBA" id="ARBA00022722"/>
    </source>
</evidence>
<dbReference type="EMBL" id="LFJN01000040">
    <property type="protein sequence ID" value="KPI35460.1"/>
    <property type="molecule type" value="Genomic_DNA"/>
</dbReference>
<dbReference type="STRING" id="1664694.A0A0N1HLM1"/>
<dbReference type="GO" id="GO:0005739">
    <property type="term" value="C:mitochondrion"/>
    <property type="evidence" value="ECO:0007669"/>
    <property type="project" value="TreeGrafter"/>
</dbReference>
<dbReference type="PANTHER" id="PTHR11046:SF0">
    <property type="entry name" value="OLIGORIBONUCLEASE, MITOCHONDRIAL"/>
    <property type="match status" value="1"/>
</dbReference>
<name>A0A0N1HLM1_9EURO</name>
<dbReference type="GO" id="GO:0000175">
    <property type="term" value="F:3'-5'-RNA exonuclease activity"/>
    <property type="evidence" value="ECO:0007669"/>
    <property type="project" value="InterPro"/>
</dbReference>
<keyword evidence="8" id="KW-1185">Reference proteome</keyword>
<evidence type="ECO:0000259" key="6">
    <source>
        <dbReference type="SMART" id="SM00479"/>
    </source>
</evidence>
<evidence type="ECO:0000256" key="4">
    <source>
        <dbReference type="ARBA" id="ARBA00022839"/>
    </source>
</evidence>
<gene>
    <name evidence="7" type="ORF">AB675_11722</name>
</gene>
<evidence type="ECO:0000256" key="3">
    <source>
        <dbReference type="ARBA" id="ARBA00022801"/>
    </source>
</evidence>
<evidence type="ECO:0000313" key="7">
    <source>
        <dbReference type="EMBL" id="KPI35460.1"/>
    </source>
</evidence>
<dbReference type="CDD" id="cd06135">
    <property type="entry name" value="Orn"/>
    <property type="match status" value="1"/>
</dbReference>